<accession>A0ACB7J452</accession>
<evidence type="ECO:0000313" key="1">
    <source>
        <dbReference type="EMBL" id="KAG9225242.1"/>
    </source>
</evidence>
<organism evidence="1 2">
    <name type="scientific">Pleurotus cornucopiae</name>
    <name type="common">Cornucopia mushroom</name>
    <dbReference type="NCBI Taxonomy" id="5321"/>
    <lineage>
        <taxon>Eukaryota</taxon>
        <taxon>Fungi</taxon>
        <taxon>Dikarya</taxon>
        <taxon>Basidiomycota</taxon>
        <taxon>Agaricomycotina</taxon>
        <taxon>Agaricomycetes</taxon>
        <taxon>Agaricomycetidae</taxon>
        <taxon>Agaricales</taxon>
        <taxon>Pleurotineae</taxon>
        <taxon>Pleurotaceae</taxon>
        <taxon>Pleurotus</taxon>
    </lineage>
</organism>
<name>A0ACB7J452_PLECO</name>
<comment type="caution">
    <text evidence="1">The sequence shown here is derived from an EMBL/GenBank/DDBJ whole genome shotgun (WGS) entry which is preliminary data.</text>
</comment>
<gene>
    <name evidence="1" type="ORF">CCMSSC00406_0007073</name>
</gene>
<evidence type="ECO:0000313" key="2">
    <source>
        <dbReference type="Proteomes" id="UP000824881"/>
    </source>
</evidence>
<reference evidence="1 2" key="1">
    <citation type="journal article" date="2021" name="Appl. Environ. Microbiol.">
        <title>Genetic linkage and physical mapping for an oyster mushroom Pleurotus cornucopiae and QTL analysis for the trait cap color.</title>
        <authorList>
            <person name="Zhang Y."/>
            <person name="Gao W."/>
            <person name="Sonnenberg A."/>
            <person name="Chen Q."/>
            <person name="Zhang J."/>
            <person name="Huang C."/>
        </authorList>
    </citation>
    <scope>NUCLEOTIDE SEQUENCE [LARGE SCALE GENOMIC DNA]</scope>
    <source>
        <strain evidence="1">CCMSSC00406</strain>
    </source>
</reference>
<dbReference type="EMBL" id="WQMT02000003">
    <property type="protein sequence ID" value="KAG9225242.1"/>
    <property type="molecule type" value="Genomic_DNA"/>
</dbReference>
<protein>
    <submittedName>
        <fullName evidence="1">Uncharacterized protein</fullName>
    </submittedName>
</protein>
<keyword evidence="2" id="KW-1185">Reference proteome</keyword>
<dbReference type="Proteomes" id="UP000824881">
    <property type="component" value="Unassembled WGS sequence"/>
</dbReference>
<proteinExistence type="predicted"/>
<sequence>MEFLSQLYQVLGRAFQILLFGFLAAQISRYHDNFPNDRLMLRVVARTSFLLSFLLASMVLYELAADALAENNGRRGIPNGTGSGIAPMMIILLNGFAMSVSQVFFSSRIRQISHKKWLQILICVLSALQLGGSIGHALWSNFTTIPISDAFSSAWMASNIACDLLITLSMIWFLRQAKGGATFRPTKTMLAKVLAFTLETGLITTLWMVSQLILQTSLLQSRNHVDAYLLFFYASGTLYSVWLLATLNARSSFNKDLPSFVDADSLPTAPGELHFKHPTAEGTEIVISITNNGVTSRGGALEVE</sequence>